<evidence type="ECO:0000256" key="7">
    <source>
        <dbReference type="ARBA" id="ARBA00041190"/>
    </source>
</evidence>
<comment type="caution">
    <text evidence="11">The sequence shown here is derived from an EMBL/GenBank/DDBJ whole genome shotgun (WGS) entry which is preliminary data.</text>
</comment>
<evidence type="ECO:0000256" key="6">
    <source>
        <dbReference type="ARBA" id="ARBA00023242"/>
    </source>
</evidence>
<dbReference type="Pfam" id="PF00098">
    <property type="entry name" value="zf-CCHC"/>
    <property type="match status" value="1"/>
</dbReference>
<keyword evidence="2" id="KW-0479">Metal-binding</keyword>
<dbReference type="PANTHER" id="PTHR46543:SF1">
    <property type="entry name" value="ZINC FINGER CCHC DOMAIN-CONTAINING PROTEIN 7"/>
    <property type="match status" value="1"/>
</dbReference>
<evidence type="ECO:0000259" key="10">
    <source>
        <dbReference type="PROSITE" id="PS50158"/>
    </source>
</evidence>
<feature type="domain" description="CCHC-type" evidence="10">
    <location>
        <begin position="217"/>
        <end position="232"/>
    </location>
</feature>
<evidence type="ECO:0000256" key="9">
    <source>
        <dbReference type="PROSITE-ProRule" id="PRU00047"/>
    </source>
</evidence>
<accession>A0A8T0D978</accession>
<evidence type="ECO:0000256" key="5">
    <source>
        <dbReference type="ARBA" id="ARBA00022833"/>
    </source>
</evidence>
<evidence type="ECO:0000256" key="3">
    <source>
        <dbReference type="ARBA" id="ARBA00022737"/>
    </source>
</evidence>
<dbReference type="EMBL" id="JTDF01009826">
    <property type="protein sequence ID" value="KAF8564072.1"/>
    <property type="molecule type" value="Genomic_DNA"/>
</dbReference>
<evidence type="ECO:0000256" key="1">
    <source>
        <dbReference type="ARBA" id="ARBA00004123"/>
    </source>
</evidence>
<evidence type="ECO:0000256" key="8">
    <source>
        <dbReference type="ARBA" id="ARBA00043023"/>
    </source>
</evidence>
<dbReference type="GO" id="GO:0071037">
    <property type="term" value="P:nuclear polyadenylation-dependent snRNA catabolic process"/>
    <property type="evidence" value="ECO:0007669"/>
    <property type="project" value="TreeGrafter"/>
</dbReference>
<dbReference type="PROSITE" id="PS50158">
    <property type="entry name" value="ZF_CCHC"/>
    <property type="match status" value="4"/>
</dbReference>
<protein>
    <recommendedName>
        <fullName evidence="7">Zinc finger CCHC domain-containing protein 7</fullName>
    </recommendedName>
    <alternativeName>
        <fullName evidence="8">TRAMP-like complex RNA-binding factor ZCCHC7</fullName>
    </alternativeName>
</protein>
<dbReference type="Proteomes" id="UP000699462">
    <property type="component" value="Unassembled WGS sequence"/>
</dbReference>
<evidence type="ECO:0000313" key="11">
    <source>
        <dbReference type="EMBL" id="KAF8564072.1"/>
    </source>
</evidence>
<dbReference type="PANTHER" id="PTHR46543">
    <property type="entry name" value="ZINC FINGER CCHC DOMAIN-CONTAINING PROTEIN 7"/>
    <property type="match status" value="1"/>
</dbReference>
<dbReference type="SUPFAM" id="SSF57756">
    <property type="entry name" value="Retrovirus zinc finger-like domains"/>
    <property type="match status" value="1"/>
</dbReference>
<organism evidence="11 12">
    <name type="scientific">Paragonimus westermani</name>
    <dbReference type="NCBI Taxonomy" id="34504"/>
    <lineage>
        <taxon>Eukaryota</taxon>
        <taxon>Metazoa</taxon>
        <taxon>Spiralia</taxon>
        <taxon>Lophotrochozoa</taxon>
        <taxon>Platyhelminthes</taxon>
        <taxon>Trematoda</taxon>
        <taxon>Digenea</taxon>
        <taxon>Plagiorchiida</taxon>
        <taxon>Troglotremata</taxon>
        <taxon>Troglotrematidae</taxon>
        <taxon>Paragonimus</taxon>
    </lineage>
</organism>
<dbReference type="AlphaFoldDB" id="A0A8T0D978"/>
<dbReference type="InterPro" id="IPR051644">
    <property type="entry name" value="TRAMP_AT-DNA-binding"/>
</dbReference>
<dbReference type="GO" id="GO:0071039">
    <property type="term" value="P:nuclear polyadenylation-dependent CUT catabolic process"/>
    <property type="evidence" value="ECO:0007669"/>
    <property type="project" value="TreeGrafter"/>
</dbReference>
<dbReference type="GO" id="GO:0071035">
    <property type="term" value="P:nuclear polyadenylation-dependent rRNA catabolic process"/>
    <property type="evidence" value="ECO:0007669"/>
    <property type="project" value="TreeGrafter"/>
</dbReference>
<dbReference type="Gene3D" id="4.10.60.10">
    <property type="entry name" value="Zinc finger, CCHC-type"/>
    <property type="match status" value="2"/>
</dbReference>
<keyword evidence="5" id="KW-0862">Zinc</keyword>
<proteinExistence type="predicted"/>
<dbReference type="GO" id="GO:0071038">
    <property type="term" value="P:TRAMP-dependent tRNA surveillance pathway"/>
    <property type="evidence" value="ECO:0007669"/>
    <property type="project" value="TreeGrafter"/>
</dbReference>
<feature type="domain" description="CCHC-type" evidence="10">
    <location>
        <begin position="322"/>
        <end position="336"/>
    </location>
</feature>
<dbReference type="GO" id="GO:0031499">
    <property type="term" value="C:TRAMP complex"/>
    <property type="evidence" value="ECO:0007669"/>
    <property type="project" value="TreeGrafter"/>
</dbReference>
<keyword evidence="3" id="KW-0677">Repeat</keyword>
<feature type="domain" description="CCHC-type" evidence="10">
    <location>
        <begin position="237"/>
        <end position="252"/>
    </location>
</feature>
<keyword evidence="4 9" id="KW-0863">Zinc-finger</keyword>
<comment type="subcellular location">
    <subcellularLocation>
        <location evidence="1">Nucleus</location>
    </subcellularLocation>
</comment>
<evidence type="ECO:0000313" key="12">
    <source>
        <dbReference type="Proteomes" id="UP000699462"/>
    </source>
</evidence>
<dbReference type="OrthoDB" id="7608935at2759"/>
<dbReference type="GO" id="GO:0008270">
    <property type="term" value="F:zinc ion binding"/>
    <property type="evidence" value="ECO:0007669"/>
    <property type="project" value="UniProtKB-KW"/>
</dbReference>
<dbReference type="SMART" id="SM00343">
    <property type="entry name" value="ZnF_C2HC"/>
    <property type="match status" value="5"/>
</dbReference>
<dbReference type="InterPro" id="IPR001878">
    <property type="entry name" value="Znf_CCHC"/>
</dbReference>
<reference evidence="11 12" key="1">
    <citation type="submission" date="2019-07" db="EMBL/GenBank/DDBJ databases">
        <title>Annotation for the trematode Paragonimus westermani.</title>
        <authorList>
            <person name="Choi Y.-J."/>
        </authorList>
    </citation>
    <scope>NUCLEOTIDE SEQUENCE [LARGE SCALE GENOMIC DNA]</scope>
    <source>
        <strain evidence="11">180907_Pwestermani</strain>
    </source>
</reference>
<feature type="domain" description="CCHC-type" evidence="10">
    <location>
        <begin position="255"/>
        <end position="269"/>
    </location>
</feature>
<dbReference type="GO" id="GO:0003723">
    <property type="term" value="F:RNA binding"/>
    <property type="evidence" value="ECO:0007669"/>
    <property type="project" value="TreeGrafter"/>
</dbReference>
<keyword evidence="6" id="KW-0539">Nucleus</keyword>
<name>A0A8T0D978_9TREM</name>
<evidence type="ECO:0000256" key="4">
    <source>
        <dbReference type="ARBA" id="ARBA00022771"/>
    </source>
</evidence>
<evidence type="ECO:0000256" key="2">
    <source>
        <dbReference type="ARBA" id="ARBA00022723"/>
    </source>
</evidence>
<keyword evidence="12" id="KW-1185">Reference proteome</keyword>
<dbReference type="InterPro" id="IPR036875">
    <property type="entry name" value="Znf_CCHC_sf"/>
</dbReference>
<gene>
    <name evidence="11" type="ORF">P879_05435</name>
</gene>
<sequence>MDYDGDVDVDSDFVDEETEHGMYGAIFFGVHLDNKGDCNSVSKTCNSPILFNCQTSPAHSSWHGGESDSSSPLTNINNGTINLRMNSVRSGVSISSFKDESDSDGFTVNRQPVVGTHFVSSDSSSVVSISSTCSSATLLPNKQSPSSSWDAADIVLGVADHSISSLCSLNDSMVIAKRLSASSSDPRLWQIDRADRSFPHSTSRNNRYFADVHNSVCFKCRKRGHLAVDCQSSGPACIYCGEEGHLKERCKKVYCFACLAPGHSKQECPLLDRLRHSVCDRCGLDGHQSHLCTELWRQYRNTSRPGKPIQPSRKMVVHPRGCCNCGSHGHTVDDCRCKPFRSNFIGHPPRRRVLVYERSRPL</sequence>
<dbReference type="GO" id="GO:0071036">
    <property type="term" value="P:nuclear polyadenylation-dependent snoRNA catabolic process"/>
    <property type="evidence" value="ECO:0007669"/>
    <property type="project" value="TreeGrafter"/>
</dbReference>
<dbReference type="GO" id="GO:0071031">
    <property type="term" value="P:nuclear mRNA surveillance of mRNA 3'-end processing"/>
    <property type="evidence" value="ECO:0007669"/>
    <property type="project" value="TreeGrafter"/>
</dbReference>